<evidence type="ECO:0000313" key="9">
    <source>
        <dbReference type="EMBL" id="MAA16159.1"/>
    </source>
</evidence>
<dbReference type="GO" id="GO:0005634">
    <property type="term" value="C:nucleus"/>
    <property type="evidence" value="ECO:0007669"/>
    <property type="project" value="UniProtKB-SubCell"/>
</dbReference>
<dbReference type="Pfam" id="PF14767">
    <property type="entry name" value="RPA_interact_M"/>
    <property type="match status" value="1"/>
</dbReference>
<comment type="subcellular location">
    <subcellularLocation>
        <location evidence="1">Nucleus</location>
    </subcellularLocation>
</comment>
<dbReference type="GO" id="GO:0006606">
    <property type="term" value="P:protein import into nucleus"/>
    <property type="evidence" value="ECO:0007669"/>
    <property type="project" value="TreeGrafter"/>
</dbReference>
<organism evidence="9">
    <name type="scientific">Rhipicephalus zambeziensis</name>
    <dbReference type="NCBI Taxonomy" id="60191"/>
    <lineage>
        <taxon>Eukaryota</taxon>
        <taxon>Metazoa</taxon>
        <taxon>Ecdysozoa</taxon>
        <taxon>Arthropoda</taxon>
        <taxon>Chelicerata</taxon>
        <taxon>Arachnida</taxon>
        <taxon>Acari</taxon>
        <taxon>Parasitiformes</taxon>
        <taxon>Ixodida</taxon>
        <taxon>Ixodoidea</taxon>
        <taxon>Ixodidae</taxon>
        <taxon>Rhipicephalinae</taxon>
        <taxon>Rhipicephalus</taxon>
        <taxon>Rhipicephalus</taxon>
    </lineage>
</organism>
<dbReference type="InterPro" id="IPR028156">
    <property type="entry name" value="RIP"/>
</dbReference>
<keyword evidence="3" id="KW-0863">Zinc-finger</keyword>
<dbReference type="AlphaFoldDB" id="A0A224YK71"/>
<evidence type="ECO:0000256" key="1">
    <source>
        <dbReference type="ARBA" id="ARBA00004123"/>
    </source>
</evidence>
<dbReference type="PANTHER" id="PTHR31742">
    <property type="entry name" value="RPA-INTERACTING PROTEIN RPAIN"/>
    <property type="match status" value="1"/>
</dbReference>
<dbReference type="InterPro" id="IPR028159">
    <property type="entry name" value="RPA_interact_C_dom"/>
</dbReference>
<reference evidence="9" key="1">
    <citation type="journal article" date="2017" name="Parasit. Vectors">
        <title>Sialotranscriptomics of Rhipicephalus zambeziensis reveals intricate expression profiles of secretory proteins and suggests tight temporal transcriptional regulation during blood-feeding.</title>
        <authorList>
            <person name="de Castro M.H."/>
            <person name="de Klerk D."/>
            <person name="Pienaar R."/>
            <person name="Rees D.J.G."/>
            <person name="Mans B.J."/>
        </authorList>
    </citation>
    <scope>NUCLEOTIDE SEQUENCE</scope>
    <source>
        <tissue evidence="9">Salivary glands</tissue>
    </source>
</reference>
<feature type="domain" description="RPA-interacting protein C-terminal" evidence="8">
    <location>
        <begin position="152"/>
        <end position="227"/>
    </location>
</feature>
<accession>A0A224YK71</accession>
<evidence type="ECO:0000256" key="5">
    <source>
        <dbReference type="ARBA" id="ARBA00023242"/>
    </source>
</evidence>
<name>A0A224YK71_9ACAR</name>
<evidence type="ECO:0000259" key="8">
    <source>
        <dbReference type="Pfam" id="PF14768"/>
    </source>
</evidence>
<keyword evidence="4" id="KW-0862">Zinc</keyword>
<evidence type="ECO:0000259" key="6">
    <source>
        <dbReference type="Pfam" id="PF14766"/>
    </source>
</evidence>
<feature type="domain" description="RPA-interacting protein central" evidence="7">
    <location>
        <begin position="63"/>
        <end position="143"/>
    </location>
</feature>
<dbReference type="Pfam" id="PF14766">
    <property type="entry name" value="RPA_interact_N"/>
    <property type="match status" value="1"/>
</dbReference>
<dbReference type="InterPro" id="IPR028158">
    <property type="entry name" value="RPA_interact_N_dom"/>
</dbReference>
<evidence type="ECO:0000256" key="4">
    <source>
        <dbReference type="ARBA" id="ARBA00022833"/>
    </source>
</evidence>
<evidence type="ECO:0000259" key="7">
    <source>
        <dbReference type="Pfam" id="PF14767"/>
    </source>
</evidence>
<dbReference type="PANTHER" id="PTHR31742:SF1">
    <property type="entry name" value="RPA-INTERACTING PROTEIN"/>
    <property type="match status" value="1"/>
</dbReference>
<proteinExistence type="predicted"/>
<evidence type="ECO:0000256" key="3">
    <source>
        <dbReference type="ARBA" id="ARBA00022771"/>
    </source>
</evidence>
<dbReference type="EMBL" id="GFPF01005013">
    <property type="protein sequence ID" value="MAA16159.1"/>
    <property type="molecule type" value="Transcribed_RNA"/>
</dbReference>
<dbReference type="GO" id="GO:0008270">
    <property type="term" value="F:zinc ion binding"/>
    <property type="evidence" value="ECO:0007669"/>
    <property type="project" value="UniProtKB-KW"/>
</dbReference>
<dbReference type="Pfam" id="PF14768">
    <property type="entry name" value="RPA_interact_C"/>
    <property type="match status" value="1"/>
</dbReference>
<keyword evidence="5" id="KW-0539">Nucleus</keyword>
<sequence length="230" mass="25610">MASPCASVFSRHQILYKSKTPPWKETYRNQCRERLRKGRQALFDSFRSTGEACHSEQQLRCSVTEVVRQELDKFRSASSAGSIARSEESAAAAAAAEAPWDETELNELLMEETLAALLEEELNVWKQYESVLAMQSQEVDAAVHMWSSDVVVCPVCLINDLDKKEDRITCACGLMIPTALSLTEVRLCVERVIESHSTRCPSSLTFSVIVACEPALVCLCNCCDFMSSVL</sequence>
<evidence type="ECO:0000256" key="2">
    <source>
        <dbReference type="ARBA" id="ARBA00022723"/>
    </source>
</evidence>
<feature type="domain" description="RPA-interacting protein N-terminal" evidence="6">
    <location>
        <begin position="11"/>
        <end position="48"/>
    </location>
</feature>
<keyword evidence="2" id="KW-0479">Metal-binding</keyword>
<protein>
    <submittedName>
        <fullName evidence="9">RPA-interacting protein A</fullName>
    </submittedName>
</protein>
<dbReference type="InterPro" id="IPR028155">
    <property type="entry name" value="RPA_interact_central"/>
</dbReference>